<keyword evidence="2" id="KW-1185">Reference proteome</keyword>
<comment type="caution">
    <text evidence="1">The sequence shown here is derived from an EMBL/GenBank/DDBJ whole genome shotgun (WGS) entry which is preliminary data.</text>
</comment>
<dbReference type="Proteomes" id="UP001281147">
    <property type="component" value="Unassembled WGS sequence"/>
</dbReference>
<evidence type="ECO:0000313" key="1">
    <source>
        <dbReference type="EMBL" id="KAK3680316.1"/>
    </source>
</evidence>
<accession>A0ACC3MA47</accession>
<dbReference type="EMBL" id="JAUTXU010000477">
    <property type="protein sequence ID" value="KAK3680316.1"/>
    <property type="molecule type" value="Genomic_DNA"/>
</dbReference>
<sequence>MSAPTSLGEKPAVPVAPAMPIPAFSDIGKAANDLINKDFYHTAQGLRSSPRSEQLATLEVKLKTPTGSNVTVKGKQGFDSVTTGSVEGKHTLKPNGTPKSRTVSFKQAPPQRFVTMLYMGRQLPVNLPGELWLFCLGLPNGQMDRNEVRLIYHQTGVTVTQAWTTGAMLDSKIEFVDTLAPGVKIDLQNIFFPNKENSAAQKLNFAFKNPNVHSRAFLNHSFMNNNINAVVDITAGHEGFLVGAEAGYDVQKAAIKGYSLALGYQTPTYTASVAGTQNLSIIAASFYQRVNSSVEVGAKAGYDVQGAKASGLELATKYKLDPLSFAKAKINDRGIAALAYSTKLNAGTTIGLGLSLDTAKLNEAGHKIGTSLTFEG</sequence>
<gene>
    <name evidence="1" type="primary">POR1_2</name>
    <name evidence="1" type="ORF">LTR37_021341</name>
</gene>
<protein>
    <submittedName>
        <fullName evidence="1">Mitochondrial porin</fullName>
    </submittedName>
</protein>
<reference evidence="1" key="1">
    <citation type="submission" date="2023-07" db="EMBL/GenBank/DDBJ databases">
        <title>Black Yeasts Isolated from many extreme environments.</title>
        <authorList>
            <person name="Coleine C."/>
            <person name="Stajich J.E."/>
            <person name="Selbmann L."/>
        </authorList>
    </citation>
    <scope>NUCLEOTIDE SEQUENCE</scope>
    <source>
        <strain evidence="1">CCFEE 5714</strain>
    </source>
</reference>
<evidence type="ECO:0000313" key="2">
    <source>
        <dbReference type="Proteomes" id="UP001281147"/>
    </source>
</evidence>
<name>A0ACC3MA47_9PEZI</name>
<proteinExistence type="predicted"/>
<organism evidence="1 2">
    <name type="scientific">Vermiconidia calcicola</name>
    <dbReference type="NCBI Taxonomy" id="1690605"/>
    <lineage>
        <taxon>Eukaryota</taxon>
        <taxon>Fungi</taxon>
        <taxon>Dikarya</taxon>
        <taxon>Ascomycota</taxon>
        <taxon>Pezizomycotina</taxon>
        <taxon>Dothideomycetes</taxon>
        <taxon>Dothideomycetidae</taxon>
        <taxon>Mycosphaerellales</taxon>
        <taxon>Extremaceae</taxon>
        <taxon>Vermiconidia</taxon>
    </lineage>
</organism>